<keyword evidence="4 11" id="KW-0552">Olfaction</keyword>
<accession>A0A8T2KEN3</accession>
<dbReference type="InterPro" id="IPR000276">
    <property type="entry name" value="GPCR_Rhodpsn"/>
</dbReference>
<dbReference type="OrthoDB" id="9008036at2759"/>
<evidence type="ECO:0000256" key="7">
    <source>
        <dbReference type="ARBA" id="ARBA00023136"/>
    </source>
</evidence>
<evidence type="ECO:0000259" key="12">
    <source>
        <dbReference type="PROSITE" id="PS50262"/>
    </source>
</evidence>
<keyword evidence="14" id="KW-1185">Reference proteome</keyword>
<feature type="transmembrane region" description="Helical" evidence="11">
    <location>
        <begin position="236"/>
        <end position="259"/>
    </location>
</feature>
<evidence type="ECO:0000256" key="3">
    <source>
        <dbReference type="ARBA" id="ARBA00022692"/>
    </source>
</evidence>
<dbReference type="Proteomes" id="UP000812440">
    <property type="component" value="Chromosome 1"/>
</dbReference>
<dbReference type="InterPro" id="IPR050516">
    <property type="entry name" value="Olfactory_GPCR"/>
</dbReference>
<dbReference type="Pfam" id="PF13853">
    <property type="entry name" value="7tm_4"/>
    <property type="match status" value="1"/>
</dbReference>
<protein>
    <recommendedName>
        <fullName evidence="11">Olfactory receptor</fullName>
    </recommendedName>
</protein>
<dbReference type="GO" id="GO:0004984">
    <property type="term" value="F:olfactory receptor activity"/>
    <property type="evidence" value="ECO:0007669"/>
    <property type="project" value="InterPro"/>
</dbReference>
<keyword evidence="3 10" id="KW-0812">Transmembrane</keyword>
<dbReference type="InterPro" id="IPR017452">
    <property type="entry name" value="GPCR_Rhodpsn_7TM"/>
</dbReference>
<dbReference type="AlphaFoldDB" id="A0A8T2KEN3"/>
<dbReference type="GO" id="GO:0005886">
    <property type="term" value="C:plasma membrane"/>
    <property type="evidence" value="ECO:0007669"/>
    <property type="project" value="UniProtKB-SubCell"/>
</dbReference>
<name>A0A8T2KEN3_9PIPI</name>
<dbReference type="SUPFAM" id="SSF81321">
    <property type="entry name" value="Family A G protein-coupled receptor-like"/>
    <property type="match status" value="1"/>
</dbReference>
<feature type="transmembrane region" description="Helical" evidence="11">
    <location>
        <begin position="271"/>
        <end position="289"/>
    </location>
</feature>
<dbReference type="PROSITE" id="PS50262">
    <property type="entry name" value="G_PROTEIN_RECEP_F1_2"/>
    <property type="match status" value="1"/>
</dbReference>
<evidence type="ECO:0000256" key="9">
    <source>
        <dbReference type="ARBA" id="ARBA00023224"/>
    </source>
</evidence>
<dbReference type="CDD" id="cd13954">
    <property type="entry name" value="7tmA_OR"/>
    <property type="match status" value="1"/>
</dbReference>
<evidence type="ECO:0000256" key="10">
    <source>
        <dbReference type="RuleBase" id="RU000688"/>
    </source>
</evidence>
<feature type="transmembrane region" description="Helical" evidence="11">
    <location>
        <begin position="196"/>
        <end position="215"/>
    </location>
</feature>
<evidence type="ECO:0000256" key="8">
    <source>
        <dbReference type="ARBA" id="ARBA00023170"/>
    </source>
</evidence>
<dbReference type="PANTHER" id="PTHR26452">
    <property type="entry name" value="OLFACTORY RECEPTOR"/>
    <property type="match status" value="1"/>
</dbReference>
<dbReference type="GO" id="GO:0004930">
    <property type="term" value="F:G protein-coupled receptor activity"/>
    <property type="evidence" value="ECO:0007669"/>
    <property type="project" value="UniProtKB-KW"/>
</dbReference>
<keyword evidence="9 10" id="KW-0807">Transducer</keyword>
<feature type="transmembrane region" description="Helical" evidence="11">
    <location>
        <begin position="98"/>
        <end position="120"/>
    </location>
</feature>
<evidence type="ECO:0000313" key="13">
    <source>
        <dbReference type="EMBL" id="KAG8455569.1"/>
    </source>
</evidence>
<feature type="domain" description="G-protein coupled receptors family 1 profile" evidence="12">
    <location>
        <begin position="41"/>
        <end position="289"/>
    </location>
</feature>
<evidence type="ECO:0000313" key="14">
    <source>
        <dbReference type="Proteomes" id="UP000812440"/>
    </source>
</evidence>
<organism evidence="13 14">
    <name type="scientific">Hymenochirus boettgeri</name>
    <name type="common">Congo dwarf clawed frog</name>
    <dbReference type="NCBI Taxonomy" id="247094"/>
    <lineage>
        <taxon>Eukaryota</taxon>
        <taxon>Metazoa</taxon>
        <taxon>Chordata</taxon>
        <taxon>Craniata</taxon>
        <taxon>Vertebrata</taxon>
        <taxon>Euteleostomi</taxon>
        <taxon>Amphibia</taxon>
        <taxon>Batrachia</taxon>
        <taxon>Anura</taxon>
        <taxon>Pipoidea</taxon>
        <taxon>Pipidae</taxon>
        <taxon>Pipinae</taxon>
        <taxon>Hymenochirus</taxon>
    </lineage>
</organism>
<dbReference type="Gene3D" id="1.20.1070.10">
    <property type="entry name" value="Rhodopsin 7-helix transmembrane proteins"/>
    <property type="match status" value="1"/>
</dbReference>
<sequence length="313" mass="35707">MERKNQTEVTEFILVGLSEIPELQLFLFCIFFSIYVITLLGNTSIIVLYRLSPNLHNPMYFYLANFSFLEMCYVSATAPKMLQNMLTGQKSISYHGCFIQMYCVLLFAGIEFFVLAAMAYDRYNAICHPLLYGIIMNDKVCIKLLIGSWFIGAANSLFHTVLACHLPFCTKKIIHFFCDVPPLLKLSCTDTWMNEVGMYVVGGSVSGGAFILIIISYTKIILTIREIHSSSGRKKAFSTCTSHLTVVSIFYGSIFFMYLRPKSSYAMHQDKVASIMYTIIAPLLNPFIYSLRNNDVKLAVTRILQKLRLRQKY</sequence>
<evidence type="ECO:0000256" key="4">
    <source>
        <dbReference type="ARBA" id="ARBA00022725"/>
    </source>
</evidence>
<feature type="transmembrane region" description="Helical" evidence="11">
    <location>
        <begin position="140"/>
        <end position="158"/>
    </location>
</feature>
<evidence type="ECO:0000256" key="6">
    <source>
        <dbReference type="ARBA" id="ARBA00023040"/>
    </source>
</evidence>
<keyword evidence="11" id="KW-0716">Sensory transduction</keyword>
<comment type="similarity">
    <text evidence="10">Belongs to the G-protein coupled receptor 1 family.</text>
</comment>
<keyword evidence="7 11" id="KW-0472">Membrane</keyword>
<proteinExistence type="inferred from homology"/>
<evidence type="ECO:0000256" key="1">
    <source>
        <dbReference type="ARBA" id="ARBA00004651"/>
    </source>
</evidence>
<evidence type="ECO:0000256" key="5">
    <source>
        <dbReference type="ARBA" id="ARBA00022989"/>
    </source>
</evidence>
<keyword evidence="6 10" id="KW-0297">G-protein coupled receptor</keyword>
<comment type="caution">
    <text evidence="13">The sequence shown here is derived from an EMBL/GenBank/DDBJ whole genome shotgun (WGS) entry which is preliminary data.</text>
</comment>
<keyword evidence="8 10" id="KW-0675">Receptor</keyword>
<dbReference type="InterPro" id="IPR000725">
    <property type="entry name" value="Olfact_rcpt"/>
</dbReference>
<feature type="transmembrane region" description="Helical" evidence="11">
    <location>
        <begin position="60"/>
        <end position="78"/>
    </location>
</feature>
<dbReference type="PRINTS" id="PR00237">
    <property type="entry name" value="GPCRRHODOPSN"/>
</dbReference>
<comment type="subcellular location">
    <subcellularLocation>
        <location evidence="1 11">Cell membrane</location>
        <topology evidence="1 11">Multi-pass membrane protein</topology>
    </subcellularLocation>
</comment>
<dbReference type="PRINTS" id="PR00245">
    <property type="entry name" value="OLFACTORYR"/>
</dbReference>
<keyword evidence="5 11" id="KW-1133">Transmembrane helix</keyword>
<evidence type="ECO:0000256" key="11">
    <source>
        <dbReference type="RuleBase" id="RU363047"/>
    </source>
</evidence>
<gene>
    <name evidence="13" type="ORF">GDO86_001675</name>
</gene>
<evidence type="ECO:0000256" key="2">
    <source>
        <dbReference type="ARBA" id="ARBA00022475"/>
    </source>
</evidence>
<dbReference type="PROSITE" id="PS00237">
    <property type="entry name" value="G_PROTEIN_RECEP_F1_1"/>
    <property type="match status" value="1"/>
</dbReference>
<feature type="transmembrane region" description="Helical" evidence="11">
    <location>
        <begin position="25"/>
        <end position="48"/>
    </location>
</feature>
<keyword evidence="2 11" id="KW-1003">Cell membrane</keyword>
<dbReference type="EMBL" id="JAACNH010000001">
    <property type="protein sequence ID" value="KAG8455569.1"/>
    <property type="molecule type" value="Genomic_DNA"/>
</dbReference>
<reference evidence="13" key="1">
    <citation type="thesis" date="2020" institute="ProQuest LLC" country="789 East Eisenhower Parkway, Ann Arbor, MI, USA">
        <title>Comparative Genomics and Chromosome Evolution.</title>
        <authorList>
            <person name="Mudd A.B."/>
        </authorList>
    </citation>
    <scope>NUCLEOTIDE SEQUENCE</scope>
    <source>
        <strain evidence="13">Female2</strain>
        <tissue evidence="13">Blood</tissue>
    </source>
</reference>
<dbReference type="FunFam" id="1.20.1070.10:FF:000015">
    <property type="entry name" value="Olfactory receptor"/>
    <property type="match status" value="1"/>
</dbReference>